<keyword evidence="2" id="KW-0472">Membrane</keyword>
<evidence type="ECO:0000313" key="4">
    <source>
        <dbReference type="EMBL" id="MBD2536814.1"/>
    </source>
</evidence>
<organism evidence="4 5">
    <name type="scientific">Nostoc flagelliforme FACHB-838</name>
    <dbReference type="NCBI Taxonomy" id="2692904"/>
    <lineage>
        <taxon>Bacteria</taxon>
        <taxon>Bacillati</taxon>
        <taxon>Cyanobacteriota</taxon>
        <taxon>Cyanophyceae</taxon>
        <taxon>Nostocales</taxon>
        <taxon>Nostocaceae</taxon>
        <taxon>Nostoc</taxon>
    </lineage>
</organism>
<dbReference type="InterPro" id="IPR012338">
    <property type="entry name" value="Beta-lactam/transpept-like"/>
</dbReference>
<dbReference type="SUPFAM" id="SSF56601">
    <property type="entry name" value="beta-lactamase/transpeptidase-like"/>
    <property type="match status" value="1"/>
</dbReference>
<comment type="caution">
    <text evidence="4">The sequence shown here is derived from an EMBL/GenBank/DDBJ whole genome shotgun (WGS) entry which is preliminary data.</text>
</comment>
<proteinExistence type="predicted"/>
<reference evidence="4 5" key="1">
    <citation type="journal article" date="2020" name="ISME J.">
        <title>Comparative genomics reveals insights into cyanobacterial evolution and habitat adaptation.</title>
        <authorList>
            <person name="Chen M.Y."/>
            <person name="Teng W.K."/>
            <person name="Zhao L."/>
            <person name="Hu C.X."/>
            <person name="Zhou Y.K."/>
            <person name="Han B.P."/>
            <person name="Song L.R."/>
            <person name="Shu W.S."/>
        </authorList>
    </citation>
    <scope>NUCLEOTIDE SEQUENCE [LARGE SCALE GENOMIC DNA]</scope>
    <source>
        <strain evidence="4 5">FACHB-838</strain>
    </source>
</reference>
<keyword evidence="4" id="KW-0378">Hydrolase</keyword>
<dbReference type="Pfam" id="PF00144">
    <property type="entry name" value="Beta-lactamase"/>
    <property type="match status" value="1"/>
</dbReference>
<feature type="domain" description="Beta-lactamase-related" evidence="3">
    <location>
        <begin position="13"/>
        <end position="337"/>
    </location>
</feature>
<protein>
    <submittedName>
        <fullName evidence="4">Serine hydrolase</fullName>
    </submittedName>
</protein>
<dbReference type="GO" id="GO:0016787">
    <property type="term" value="F:hydrolase activity"/>
    <property type="evidence" value="ECO:0007669"/>
    <property type="project" value="UniProtKB-KW"/>
</dbReference>
<dbReference type="InterPro" id="IPR001466">
    <property type="entry name" value="Beta-lactam-related"/>
</dbReference>
<dbReference type="PANTHER" id="PTHR46825">
    <property type="entry name" value="D-ALANYL-D-ALANINE-CARBOXYPEPTIDASE/ENDOPEPTIDASE AMPH"/>
    <property type="match status" value="1"/>
</dbReference>
<dbReference type="EMBL" id="JACJSI010000561">
    <property type="protein sequence ID" value="MBD2536814.1"/>
    <property type="molecule type" value="Genomic_DNA"/>
</dbReference>
<dbReference type="Proteomes" id="UP000623440">
    <property type="component" value="Unassembled WGS sequence"/>
</dbReference>
<evidence type="ECO:0000256" key="1">
    <source>
        <dbReference type="ARBA" id="ARBA00004370"/>
    </source>
</evidence>
<accession>A0ABR8E548</accession>
<comment type="subcellular location">
    <subcellularLocation>
        <location evidence="1">Membrane</location>
    </subcellularLocation>
</comment>
<keyword evidence="5" id="KW-1185">Reference proteome</keyword>
<evidence type="ECO:0000256" key="2">
    <source>
        <dbReference type="ARBA" id="ARBA00023136"/>
    </source>
</evidence>
<dbReference type="Gene3D" id="3.40.710.10">
    <property type="entry name" value="DD-peptidase/beta-lactamase superfamily"/>
    <property type="match status" value="1"/>
</dbReference>
<evidence type="ECO:0000259" key="3">
    <source>
        <dbReference type="Pfam" id="PF00144"/>
    </source>
</evidence>
<dbReference type="RefSeq" id="WP_190947469.1">
    <property type="nucleotide sequence ID" value="NZ_JACJSI010000561.1"/>
</dbReference>
<dbReference type="PANTHER" id="PTHR46825:SF11">
    <property type="entry name" value="PENICILLIN-BINDING PROTEIN 4"/>
    <property type="match status" value="1"/>
</dbReference>
<evidence type="ECO:0000313" key="5">
    <source>
        <dbReference type="Proteomes" id="UP000623440"/>
    </source>
</evidence>
<name>A0ABR8E548_9NOSO</name>
<dbReference type="InterPro" id="IPR050491">
    <property type="entry name" value="AmpC-like"/>
</dbReference>
<sequence>MAVHIADLERAIAKQHEKSPFSGVIWVKEQSKIVFAKSYGFANRSEAIPNTLNTRFATASGTKTFTSAAICQLVEKNLLTFDTLLKDCLSIPFSTFDPAISVHHLLTHSSGIPDYFDEAGMDDYEDLWKERPMYSVRSLENFLPMFQDRAMEFAPGEKFAYNNAGYILLGLIVEQVSKLCFQEYVEANIFAVCNMADSGFFAMDCLPPCTAYGYIQKSDREWRTNFYALPVIGGSDGGAFTTIGDMEKFWQALMTHQLLSETILKQMLTPYISTGKQGRNGASIYYGYGLWIAQQGEALFYHMFGGDPGVSFYSGMYPDRDIQITLMGNIVNPFTDMRDCIMTFYHA</sequence>
<gene>
    <name evidence="4" type="ORF">H6G97_49330</name>
</gene>